<dbReference type="Pfam" id="PF05276">
    <property type="entry name" value="SH3BP5"/>
    <property type="match status" value="1"/>
</dbReference>
<evidence type="ECO:0000256" key="1">
    <source>
        <dbReference type="ARBA" id="ARBA00007796"/>
    </source>
</evidence>
<evidence type="ECO:0000256" key="3">
    <source>
        <dbReference type="SAM" id="Coils"/>
    </source>
</evidence>
<feature type="coiled-coil region" evidence="3">
    <location>
        <begin position="47"/>
        <end position="123"/>
    </location>
</feature>
<reference evidence="4" key="1">
    <citation type="submission" date="2021-01" db="EMBL/GenBank/DDBJ databases">
        <authorList>
            <person name="Corre E."/>
            <person name="Pelletier E."/>
            <person name="Niang G."/>
            <person name="Scheremetjew M."/>
            <person name="Finn R."/>
            <person name="Kale V."/>
            <person name="Holt S."/>
            <person name="Cochrane G."/>
            <person name="Meng A."/>
            <person name="Brown T."/>
            <person name="Cohen L."/>
        </authorList>
    </citation>
    <scope>NUCLEOTIDE SEQUENCE</scope>
</reference>
<sequence>MAVSFASTYVGESNAPTREVELFEHVGFLLESMSRAGEDVNLLERHLDSKKQDLELCRVALQRLQETLDIRSGGALVASMPFYNAEKELSAAKARREALDERLRTVREQLAAAKAELSAVEALVGFGAHDVCLDVATSRALWVATDRKVSLQRQLELCETGCANSSRDVQKAQSCLLSAEEGAGAAAIKRAKPFLIKLHAAQSEECNINVELEELIRRSTSAKAHHKASMDALAEINASMHESRKGVQVDSRRTKSFVDAVLYSDWRPLVDGDDHTSTFSQVSSSYVVKQERKQPGMAAMRRRFALAKQRRRDRAFDKAVLQFRQGLFTVTPPCGSQRNLRNTSSWCSPRKPATELSTNLRISDRSASVSLCAARPEGAVLKEADC</sequence>
<evidence type="ECO:0000256" key="2">
    <source>
        <dbReference type="ARBA" id="ARBA00023054"/>
    </source>
</evidence>
<name>A0A7S0ZNI6_NOCSC</name>
<dbReference type="InterPro" id="IPR007940">
    <property type="entry name" value="SH3BP5"/>
</dbReference>
<dbReference type="EMBL" id="HBFQ01002576">
    <property type="protein sequence ID" value="CAD8827391.1"/>
    <property type="molecule type" value="Transcribed_RNA"/>
</dbReference>
<dbReference type="AlphaFoldDB" id="A0A7S0ZNI6"/>
<protein>
    <submittedName>
        <fullName evidence="4">Uncharacterized protein</fullName>
    </submittedName>
</protein>
<keyword evidence="2 3" id="KW-0175">Coiled coil</keyword>
<comment type="similarity">
    <text evidence="1">Belongs to the SH3BP5 family.</text>
</comment>
<accession>A0A7S0ZNI6</accession>
<gene>
    <name evidence="4" type="ORF">NSCI0253_LOCUS1737</name>
</gene>
<organism evidence="4">
    <name type="scientific">Noctiluca scintillans</name>
    <name type="common">Sea sparkle</name>
    <name type="synonym">Red tide dinoflagellate</name>
    <dbReference type="NCBI Taxonomy" id="2966"/>
    <lineage>
        <taxon>Eukaryota</taxon>
        <taxon>Sar</taxon>
        <taxon>Alveolata</taxon>
        <taxon>Dinophyceae</taxon>
        <taxon>Noctilucales</taxon>
        <taxon>Noctilucaceae</taxon>
        <taxon>Noctiluca</taxon>
    </lineage>
</organism>
<proteinExistence type="inferred from homology"/>
<evidence type="ECO:0000313" key="4">
    <source>
        <dbReference type="EMBL" id="CAD8827391.1"/>
    </source>
</evidence>
<dbReference type="GO" id="GO:0035556">
    <property type="term" value="P:intracellular signal transduction"/>
    <property type="evidence" value="ECO:0007669"/>
    <property type="project" value="InterPro"/>
</dbReference>